<organism evidence="2">
    <name type="scientific">uncultured Sulfurovum sp</name>
    <dbReference type="NCBI Taxonomy" id="269237"/>
    <lineage>
        <taxon>Bacteria</taxon>
        <taxon>Pseudomonadati</taxon>
        <taxon>Campylobacterota</taxon>
        <taxon>Epsilonproteobacteria</taxon>
        <taxon>Campylobacterales</taxon>
        <taxon>Sulfurovaceae</taxon>
        <taxon>Sulfurovum</taxon>
        <taxon>environmental samples</taxon>
    </lineage>
</organism>
<dbReference type="AlphaFoldDB" id="A0A6S6SMI2"/>
<name>A0A6S6SMI2_9BACT</name>
<sequence length="244" mass="27803">LILRSQNPKQKNLIKTDLARVVNGYEAEKDNAYYIGFRFKESPRSILLHDVRIEHEGKVAQIDHIIINRFGIEILESKSFTGTLTIKGDGALNVKYGNKTQTFPNPIEQNKRHAEILGDFIKANITLPSNLKLLGVPIVSTVLINPQTTITHNTLPEGFARADSFTTHWDERIENMSPLAMFKSISKMMTLDKAKEIADFLVQSHTPKIYDYAKRYPIHEEENRQMMPTIEAIVNEPIMEEIAS</sequence>
<proteinExistence type="predicted"/>
<dbReference type="InterPro" id="IPR011528">
    <property type="entry name" value="NERD"/>
</dbReference>
<accession>A0A6S6SMI2</accession>
<feature type="domain" description="NERD" evidence="1">
    <location>
        <begin position="23"/>
        <end position="140"/>
    </location>
</feature>
<dbReference type="Pfam" id="PF08378">
    <property type="entry name" value="NERD"/>
    <property type="match status" value="1"/>
</dbReference>
<evidence type="ECO:0000313" key="2">
    <source>
        <dbReference type="EMBL" id="CAA6809709.1"/>
    </source>
</evidence>
<reference evidence="2" key="1">
    <citation type="submission" date="2020-01" db="EMBL/GenBank/DDBJ databases">
        <authorList>
            <person name="Meier V. D."/>
            <person name="Meier V D."/>
        </authorList>
    </citation>
    <scope>NUCLEOTIDE SEQUENCE</scope>
    <source>
        <strain evidence="2">HLG_WM_MAG_04</strain>
    </source>
</reference>
<feature type="non-terminal residue" evidence="2">
    <location>
        <position position="1"/>
    </location>
</feature>
<dbReference type="EMBL" id="CACVAX010000024">
    <property type="protein sequence ID" value="CAA6809709.1"/>
    <property type="molecule type" value="Genomic_DNA"/>
</dbReference>
<protein>
    <recommendedName>
        <fullName evidence="1">NERD domain-containing protein</fullName>
    </recommendedName>
</protein>
<evidence type="ECO:0000259" key="1">
    <source>
        <dbReference type="PROSITE" id="PS50965"/>
    </source>
</evidence>
<gene>
    <name evidence="2" type="ORF">HELGO_WM41601</name>
</gene>
<dbReference type="PROSITE" id="PS50965">
    <property type="entry name" value="NERD"/>
    <property type="match status" value="1"/>
</dbReference>